<dbReference type="Proteomes" id="UP000019753">
    <property type="component" value="Unassembled WGS sequence"/>
</dbReference>
<name>A0A021VS55_9CELL</name>
<dbReference type="EMBL" id="AXCW01000431">
    <property type="protein sequence ID" value="EYR61887.1"/>
    <property type="molecule type" value="Genomic_DNA"/>
</dbReference>
<keyword evidence="2" id="KW-1185">Reference proteome</keyword>
<gene>
    <name evidence="1" type="ORF">N866_14660</name>
</gene>
<organism evidence="1 2">
    <name type="scientific">Actinotalea ferrariae CF5-4</name>
    <dbReference type="NCBI Taxonomy" id="948458"/>
    <lineage>
        <taxon>Bacteria</taxon>
        <taxon>Bacillati</taxon>
        <taxon>Actinomycetota</taxon>
        <taxon>Actinomycetes</taxon>
        <taxon>Micrococcales</taxon>
        <taxon>Cellulomonadaceae</taxon>
        <taxon>Actinotalea</taxon>
    </lineage>
</organism>
<dbReference type="AlphaFoldDB" id="A0A021VS55"/>
<evidence type="ECO:0000313" key="1">
    <source>
        <dbReference type="EMBL" id="EYR61887.1"/>
    </source>
</evidence>
<proteinExistence type="predicted"/>
<evidence type="ECO:0000313" key="2">
    <source>
        <dbReference type="Proteomes" id="UP000019753"/>
    </source>
</evidence>
<comment type="caution">
    <text evidence="1">The sequence shown here is derived from an EMBL/GenBank/DDBJ whole genome shotgun (WGS) entry which is preliminary data.</text>
</comment>
<protein>
    <submittedName>
        <fullName evidence="1">Uncharacterized protein</fullName>
    </submittedName>
</protein>
<accession>A0A021VS55</accession>
<sequence>MTKHAGVWGYQGEDWRDESNRASLRLPVAAVDPADPFAFALAQGVRVYDVPGMGPEPLLFIRKDRIVFVSSALQPDERLTCAQWLRDTLA</sequence>
<reference evidence="1 2" key="1">
    <citation type="submission" date="2014-01" db="EMBL/GenBank/DDBJ databases">
        <title>Actinotalea ferrariae CF5-4.</title>
        <authorList>
            <person name="Chen F."/>
            <person name="Li Y."/>
            <person name="Wang G."/>
        </authorList>
    </citation>
    <scope>NUCLEOTIDE SEQUENCE [LARGE SCALE GENOMIC DNA]</scope>
    <source>
        <strain evidence="1 2">CF5-4</strain>
    </source>
</reference>